<dbReference type="GO" id="GO:0070536">
    <property type="term" value="P:protein K63-linked deubiquitination"/>
    <property type="evidence" value="ECO:0007669"/>
    <property type="project" value="InterPro"/>
</dbReference>
<keyword evidence="4" id="KW-0833">Ubl conjugation pathway</keyword>
<proteinExistence type="inferred from homology"/>
<evidence type="ECO:0000313" key="10">
    <source>
        <dbReference type="EMBL" id="KAK3919429.1"/>
    </source>
</evidence>
<accession>A0AAE1LI03</accession>
<evidence type="ECO:0000256" key="4">
    <source>
        <dbReference type="ARBA" id="ARBA00022786"/>
    </source>
</evidence>
<protein>
    <submittedName>
        <fullName evidence="10">Lys-63-specific deubiquitinase BRCC36</fullName>
    </submittedName>
</protein>
<dbReference type="InterPro" id="IPR000555">
    <property type="entry name" value="JAMM/MPN+_dom"/>
</dbReference>
<evidence type="ECO:0000313" key="11">
    <source>
        <dbReference type="Proteomes" id="UP001219518"/>
    </source>
</evidence>
<dbReference type="InterPro" id="IPR033860">
    <property type="entry name" value="MPN_BRCC36"/>
</dbReference>
<dbReference type="EMBL" id="JAHWGI010000979">
    <property type="protein sequence ID" value="KAK3919429.1"/>
    <property type="molecule type" value="Genomic_DNA"/>
</dbReference>
<organism evidence="10 11">
    <name type="scientific">Frankliniella fusca</name>
    <dbReference type="NCBI Taxonomy" id="407009"/>
    <lineage>
        <taxon>Eukaryota</taxon>
        <taxon>Metazoa</taxon>
        <taxon>Ecdysozoa</taxon>
        <taxon>Arthropoda</taxon>
        <taxon>Hexapoda</taxon>
        <taxon>Insecta</taxon>
        <taxon>Pterygota</taxon>
        <taxon>Neoptera</taxon>
        <taxon>Paraneoptera</taxon>
        <taxon>Thysanoptera</taxon>
        <taxon>Terebrantia</taxon>
        <taxon>Thripoidea</taxon>
        <taxon>Thripidae</taxon>
        <taxon>Frankliniella</taxon>
    </lineage>
</organism>
<evidence type="ECO:0000256" key="5">
    <source>
        <dbReference type="ARBA" id="ARBA00022801"/>
    </source>
</evidence>
<dbReference type="Gene3D" id="3.40.140.10">
    <property type="entry name" value="Cytidine Deaminase, domain 2"/>
    <property type="match status" value="1"/>
</dbReference>
<dbReference type="GO" id="GO:0046872">
    <property type="term" value="F:metal ion binding"/>
    <property type="evidence" value="ECO:0007669"/>
    <property type="project" value="UniProtKB-KW"/>
</dbReference>
<evidence type="ECO:0000256" key="8">
    <source>
        <dbReference type="SAM" id="Coils"/>
    </source>
</evidence>
<dbReference type="SUPFAM" id="SSF102712">
    <property type="entry name" value="JAB1/MPN domain"/>
    <property type="match status" value="1"/>
</dbReference>
<keyword evidence="7" id="KW-0482">Metalloprotease</keyword>
<keyword evidence="3" id="KW-0479">Metal-binding</keyword>
<dbReference type="GO" id="GO:0004843">
    <property type="term" value="F:cysteine-type deubiquitinase activity"/>
    <property type="evidence" value="ECO:0007669"/>
    <property type="project" value="InterPro"/>
</dbReference>
<dbReference type="InterPro" id="IPR050242">
    <property type="entry name" value="JAMM_MPN+_peptidase_M67A"/>
</dbReference>
<dbReference type="PROSITE" id="PS50249">
    <property type="entry name" value="MPN"/>
    <property type="match status" value="1"/>
</dbReference>
<sequence length="275" mass="31433">MSFRIENDDEVLKCVHMNADVYKVCLQHALSTEKEEVMGLLIGEIDDNKEAHVSALVMLRRSDKRKDRVEISPEQLSGAAELAEKLADELKRPMRVIGWYHSHPHITVWPSHVDVRTQLSYQMLDQGFVGIIFSVFSEDKASKEQEIQVTCFQSVGSDTMPEKRDIDLYIVPTATVSEPCLKAMVRLPEILVEEERETHDKACNLAVNNILSAVYNDAELTKAMCHIAELVSLPLFTTVDKLYRDSESKVNKLKQEKENLLKQIKRLQEISHKEN</sequence>
<dbReference type="GO" id="GO:0008237">
    <property type="term" value="F:metallopeptidase activity"/>
    <property type="evidence" value="ECO:0007669"/>
    <property type="project" value="UniProtKB-KW"/>
</dbReference>
<dbReference type="GO" id="GO:0006281">
    <property type="term" value="P:DNA repair"/>
    <property type="evidence" value="ECO:0007669"/>
    <property type="project" value="InterPro"/>
</dbReference>
<comment type="similarity">
    <text evidence="1">Belongs to the peptidase M67A family. BRCC36 subfamily.</text>
</comment>
<dbReference type="CDD" id="cd08068">
    <property type="entry name" value="MPN_BRCC36"/>
    <property type="match status" value="1"/>
</dbReference>
<gene>
    <name evidence="10" type="ORF">KUF71_008556</name>
</gene>
<evidence type="ECO:0000259" key="9">
    <source>
        <dbReference type="PROSITE" id="PS50249"/>
    </source>
</evidence>
<evidence type="ECO:0000256" key="1">
    <source>
        <dbReference type="ARBA" id="ARBA00008021"/>
    </source>
</evidence>
<keyword evidence="6" id="KW-0862">Zinc</keyword>
<feature type="domain" description="MPN" evidence="9">
    <location>
        <begin position="15"/>
        <end position="158"/>
    </location>
</feature>
<keyword evidence="2" id="KW-0645">Protease</keyword>
<reference evidence="10" key="1">
    <citation type="submission" date="2021-07" db="EMBL/GenBank/DDBJ databases">
        <authorList>
            <person name="Catto M.A."/>
            <person name="Jacobson A."/>
            <person name="Kennedy G."/>
            <person name="Labadie P."/>
            <person name="Hunt B.G."/>
            <person name="Srinivasan R."/>
        </authorList>
    </citation>
    <scope>NUCLEOTIDE SEQUENCE</scope>
    <source>
        <strain evidence="10">PL_HMW_Pooled</strain>
        <tissue evidence="10">Head</tissue>
    </source>
</reference>
<evidence type="ECO:0000256" key="3">
    <source>
        <dbReference type="ARBA" id="ARBA00022723"/>
    </source>
</evidence>
<comment type="caution">
    <text evidence="10">The sequence shown here is derived from an EMBL/GenBank/DDBJ whole genome shotgun (WGS) entry which is preliminary data.</text>
</comment>
<dbReference type="GO" id="GO:0006508">
    <property type="term" value="P:proteolysis"/>
    <property type="evidence" value="ECO:0007669"/>
    <property type="project" value="UniProtKB-KW"/>
</dbReference>
<dbReference type="InterPro" id="IPR037518">
    <property type="entry name" value="MPN"/>
</dbReference>
<dbReference type="SMART" id="SM00232">
    <property type="entry name" value="JAB_MPN"/>
    <property type="match status" value="1"/>
</dbReference>
<evidence type="ECO:0000256" key="6">
    <source>
        <dbReference type="ARBA" id="ARBA00022833"/>
    </source>
</evidence>
<dbReference type="Pfam" id="PF18110">
    <property type="entry name" value="BRCC36_C"/>
    <property type="match status" value="1"/>
</dbReference>
<dbReference type="GO" id="GO:0070552">
    <property type="term" value="C:BRISC complex"/>
    <property type="evidence" value="ECO:0007669"/>
    <property type="project" value="InterPro"/>
</dbReference>
<evidence type="ECO:0000256" key="2">
    <source>
        <dbReference type="ARBA" id="ARBA00022670"/>
    </source>
</evidence>
<evidence type="ECO:0000256" key="7">
    <source>
        <dbReference type="ARBA" id="ARBA00023049"/>
    </source>
</evidence>
<dbReference type="InterPro" id="IPR040749">
    <property type="entry name" value="BRCC36_C"/>
</dbReference>
<name>A0AAE1LI03_9NEOP</name>
<keyword evidence="8" id="KW-0175">Coiled coil</keyword>
<dbReference type="PANTHER" id="PTHR10410">
    <property type="entry name" value="EUKARYOTIC TRANSLATION INITIATION FACTOR 3 -RELATED"/>
    <property type="match status" value="1"/>
</dbReference>
<feature type="coiled-coil region" evidence="8">
    <location>
        <begin position="243"/>
        <end position="273"/>
    </location>
</feature>
<keyword evidence="11" id="KW-1185">Reference proteome</keyword>
<dbReference type="Proteomes" id="UP001219518">
    <property type="component" value="Unassembled WGS sequence"/>
</dbReference>
<dbReference type="GO" id="GO:0070531">
    <property type="term" value="C:BRCA1-A complex"/>
    <property type="evidence" value="ECO:0007669"/>
    <property type="project" value="InterPro"/>
</dbReference>
<keyword evidence="5" id="KW-0378">Hydrolase</keyword>
<dbReference type="AlphaFoldDB" id="A0AAE1LI03"/>
<reference evidence="10" key="2">
    <citation type="journal article" date="2023" name="BMC Genomics">
        <title>Pest status, molecular evolution, and epigenetic factors derived from the genome assembly of Frankliniella fusca, a thysanopteran phytovirus vector.</title>
        <authorList>
            <person name="Catto M.A."/>
            <person name="Labadie P.E."/>
            <person name="Jacobson A.L."/>
            <person name="Kennedy G.G."/>
            <person name="Srinivasan R."/>
            <person name="Hunt B.G."/>
        </authorList>
    </citation>
    <scope>NUCLEOTIDE SEQUENCE</scope>
    <source>
        <strain evidence="10">PL_HMW_Pooled</strain>
    </source>
</reference>
<dbReference type="Pfam" id="PF01398">
    <property type="entry name" value="JAB"/>
    <property type="match status" value="1"/>
</dbReference>